<dbReference type="GO" id="GO:0005634">
    <property type="term" value="C:nucleus"/>
    <property type="evidence" value="ECO:0007669"/>
    <property type="project" value="TreeGrafter"/>
</dbReference>
<organism evidence="2 3">
    <name type="scientific">Blyttiomyces helicus</name>
    <dbReference type="NCBI Taxonomy" id="388810"/>
    <lineage>
        <taxon>Eukaryota</taxon>
        <taxon>Fungi</taxon>
        <taxon>Fungi incertae sedis</taxon>
        <taxon>Chytridiomycota</taxon>
        <taxon>Chytridiomycota incertae sedis</taxon>
        <taxon>Chytridiomycetes</taxon>
        <taxon>Chytridiomycetes incertae sedis</taxon>
        <taxon>Blyttiomyces</taxon>
    </lineage>
</organism>
<feature type="compositionally biased region" description="Pro residues" evidence="1">
    <location>
        <begin position="289"/>
        <end position="298"/>
    </location>
</feature>
<dbReference type="Pfam" id="PF07093">
    <property type="entry name" value="SGT1"/>
    <property type="match status" value="1"/>
</dbReference>
<protein>
    <submittedName>
        <fullName evidence="2">SGT1 protein-domain-containing protein</fullName>
    </submittedName>
</protein>
<dbReference type="PANTHER" id="PTHR13060">
    <property type="entry name" value="SGT1 PROTEIN HSGT1 SUPPRESSOR OF GCR2"/>
    <property type="match status" value="1"/>
</dbReference>
<sequence>MTRVMYAQLVSQRFYPTKPFHLPPVSAPSYKAAELGMKLACGFEILYGDKYLQSRAAGEGKLNVGDYDFELEPAWKGFRERLTKLQYFRNELPGSKLYKSYERAAKEEFLKSKASSSDPNLPNPYEAIKSILSSLPADDDPISNEPEDNDDWMTIDPAQLDHLMGGGMELNSEEMAEMEAEVAVEDEEEWDDSDMSDLDEGERAEMKNLSKIVGGVSSFMQTESGIDGALFPHEREPEEDEEDDRNPSEAAPLQFDMDRFMQTMMSTLGINDMALETMRKEKSEGNPTKPDPSPPPAADPLSSNPEKGKKPPHVSFAPSRESDSDSDSDVEGGLEEYMEAMDDELAPTKIGADFEKVARSDRLRFTENKAAEEEEEERHAPVDLDVNLVKNLLESFASQQGLPGPASSLLGSMGLRLPRRGPEEEEGEKGGSGSGKKG</sequence>
<accession>A0A4P9W7U1</accession>
<feature type="compositionally biased region" description="Acidic residues" evidence="1">
    <location>
        <begin position="324"/>
        <end position="345"/>
    </location>
</feature>
<evidence type="ECO:0000256" key="1">
    <source>
        <dbReference type="SAM" id="MobiDB-lite"/>
    </source>
</evidence>
<gene>
    <name evidence="2" type="ORF">BDK51DRAFT_28628</name>
</gene>
<dbReference type="OrthoDB" id="27237at2759"/>
<reference evidence="3" key="1">
    <citation type="journal article" date="2018" name="Nat. Microbiol.">
        <title>Leveraging single-cell genomics to expand the fungal tree of life.</title>
        <authorList>
            <person name="Ahrendt S.R."/>
            <person name="Quandt C.A."/>
            <person name="Ciobanu D."/>
            <person name="Clum A."/>
            <person name="Salamov A."/>
            <person name="Andreopoulos B."/>
            <person name="Cheng J.F."/>
            <person name="Woyke T."/>
            <person name="Pelin A."/>
            <person name="Henrissat B."/>
            <person name="Reynolds N.K."/>
            <person name="Benny G.L."/>
            <person name="Smith M.E."/>
            <person name="James T.Y."/>
            <person name="Grigoriev I.V."/>
        </authorList>
    </citation>
    <scope>NUCLEOTIDE SEQUENCE [LARGE SCALE GENOMIC DNA]</scope>
</reference>
<feature type="region of interest" description="Disordered" evidence="1">
    <location>
        <begin position="221"/>
        <end position="349"/>
    </location>
</feature>
<dbReference type="EMBL" id="KZ997870">
    <property type="protein sequence ID" value="RKO86840.1"/>
    <property type="molecule type" value="Genomic_DNA"/>
</dbReference>
<keyword evidence="3" id="KW-1185">Reference proteome</keyword>
<feature type="region of interest" description="Disordered" evidence="1">
    <location>
        <begin position="399"/>
        <end position="438"/>
    </location>
</feature>
<evidence type="ECO:0000313" key="2">
    <source>
        <dbReference type="EMBL" id="RKO86840.1"/>
    </source>
</evidence>
<proteinExistence type="predicted"/>
<dbReference type="AlphaFoldDB" id="A0A4P9W7U1"/>
<dbReference type="PANTHER" id="PTHR13060:SF0">
    <property type="entry name" value="PROTEIN ECDYSONELESS HOMOLOG"/>
    <property type="match status" value="1"/>
</dbReference>
<evidence type="ECO:0000313" key="3">
    <source>
        <dbReference type="Proteomes" id="UP000269721"/>
    </source>
</evidence>
<dbReference type="Proteomes" id="UP000269721">
    <property type="component" value="Unassembled WGS sequence"/>
</dbReference>
<dbReference type="InterPro" id="IPR010770">
    <property type="entry name" value="Ecd"/>
</dbReference>
<name>A0A4P9W7U1_9FUNG</name>